<reference evidence="1 2" key="1">
    <citation type="submission" date="2017-11" db="EMBL/GenBank/DDBJ databases">
        <title>Bacillus camelliae sp. nov., isolated from pu'er tea.</title>
        <authorList>
            <person name="Niu L."/>
        </authorList>
    </citation>
    <scope>NUCLEOTIDE SEQUENCE [LARGE SCALE GENOMIC DNA]</scope>
    <source>
        <strain evidence="1 2">7578-1</strain>
    </source>
</reference>
<protein>
    <submittedName>
        <fullName evidence="1">Uncharacterized protein</fullName>
    </submittedName>
</protein>
<dbReference type="OrthoDB" id="10000195at2"/>
<dbReference type="EMBL" id="PIQO01000026">
    <property type="protein sequence ID" value="PKR82897.1"/>
    <property type="molecule type" value="Genomic_DNA"/>
</dbReference>
<name>A0A2N3LEC3_9BACI</name>
<sequence>MTYRKPLCTCGSPLRIRERKESVIEYQITQDGREGRMTSEYYTDTLKSYLICPKCNKVFDKDEDEDLRIIRGNWRSNVDIT</sequence>
<evidence type="ECO:0000313" key="1">
    <source>
        <dbReference type="EMBL" id="PKR82897.1"/>
    </source>
</evidence>
<evidence type="ECO:0000313" key="2">
    <source>
        <dbReference type="Proteomes" id="UP000233440"/>
    </source>
</evidence>
<proteinExistence type="predicted"/>
<gene>
    <name evidence="1" type="ORF">CWO92_22160</name>
</gene>
<comment type="caution">
    <text evidence="1">The sequence shown here is derived from an EMBL/GenBank/DDBJ whole genome shotgun (WGS) entry which is preliminary data.</text>
</comment>
<keyword evidence="2" id="KW-1185">Reference proteome</keyword>
<accession>A0A2N3LEC3</accession>
<dbReference type="AlphaFoldDB" id="A0A2N3LEC3"/>
<dbReference type="RefSeq" id="WP_101356385.1">
    <property type="nucleotide sequence ID" value="NZ_PIQO01000026.1"/>
</dbReference>
<organism evidence="1 2">
    <name type="scientific">Heyndrickxia camelliae</name>
    <dbReference type="NCBI Taxonomy" id="1707093"/>
    <lineage>
        <taxon>Bacteria</taxon>
        <taxon>Bacillati</taxon>
        <taxon>Bacillota</taxon>
        <taxon>Bacilli</taxon>
        <taxon>Bacillales</taxon>
        <taxon>Bacillaceae</taxon>
        <taxon>Heyndrickxia</taxon>
    </lineage>
</organism>
<dbReference type="Proteomes" id="UP000233440">
    <property type="component" value="Unassembled WGS sequence"/>
</dbReference>